<sequence>MTTEAPQLDILETSKEKFVNLISELNDSQFHSFQEFVQSALDEYHGQLHHHGDGDHNDEDIETEQHDGQFQPVSDAKMVRLGRMIKDLRTRVPISAEAPGEKTTIPDTPEFKGFTEQNTVHVDGFLFSEEDVDDLVDEGKMSRNYCLDCGSRKVAPLNFISHSASVLQLQFLYQVALADKVKDKVIVDVGSRLGAVLYSGHLFTRASKLIGVEINEWFTKLQQDMIKKYKMDDRVQVMCKDIQSMPELLSKEADIVVMNNVFQFFNELATQQQIWKFMRTETKKKSGLLLVTLPSLQEQLKEAGMSASKLMRGWVKEVQLDYDGGWFEDLNDDELEEIKQVHLYRVV</sequence>
<organism evidence="2 3">
    <name type="scientific">Mucor circinelloides f. lusitanicus</name>
    <name type="common">Mucor racemosus var. lusitanicus</name>
    <dbReference type="NCBI Taxonomy" id="29924"/>
    <lineage>
        <taxon>Eukaryota</taxon>
        <taxon>Fungi</taxon>
        <taxon>Fungi incertae sedis</taxon>
        <taxon>Mucoromycota</taxon>
        <taxon>Mucoromycotina</taxon>
        <taxon>Mucoromycetes</taxon>
        <taxon>Mucorales</taxon>
        <taxon>Mucorineae</taxon>
        <taxon>Mucoraceae</taxon>
        <taxon>Mucor</taxon>
    </lineage>
</organism>
<dbReference type="Proteomes" id="UP000469890">
    <property type="component" value="Unassembled WGS sequence"/>
</dbReference>
<dbReference type="SUPFAM" id="SSF53335">
    <property type="entry name" value="S-adenosyl-L-methionine-dependent methyltransferases"/>
    <property type="match status" value="1"/>
</dbReference>
<comment type="caution">
    <text evidence="2">The sequence shown here is derived from an EMBL/GenBank/DDBJ whole genome shotgun (WGS) entry which is preliminary data.</text>
</comment>
<evidence type="ECO:0000313" key="2">
    <source>
        <dbReference type="EMBL" id="KAF1801758.1"/>
    </source>
</evidence>
<dbReference type="InterPro" id="IPR029063">
    <property type="entry name" value="SAM-dependent_MTases_sf"/>
</dbReference>
<proteinExistence type="predicted"/>
<evidence type="ECO:0000313" key="3">
    <source>
        <dbReference type="Proteomes" id="UP000469890"/>
    </source>
</evidence>
<reference evidence="2 3" key="1">
    <citation type="submission" date="2019-09" db="EMBL/GenBank/DDBJ databases">
        <authorList>
            <consortium name="DOE Joint Genome Institute"/>
            <person name="Mondo S.J."/>
            <person name="Navarro-Mendoza M.I."/>
            <person name="Perez-Arques C."/>
            <person name="Panchal S."/>
            <person name="Nicolas F.E."/>
            <person name="Ganguly P."/>
            <person name="Pangilinan J."/>
            <person name="Grigoriev I."/>
            <person name="Heitman J."/>
            <person name="Sanya K."/>
            <person name="Garre V."/>
        </authorList>
    </citation>
    <scope>NUCLEOTIDE SEQUENCE [LARGE SCALE GENOMIC DNA]</scope>
    <source>
        <strain evidence="2 3">MU402</strain>
    </source>
</reference>
<name>A0A8H4BGN2_MUCCL</name>
<dbReference type="AlphaFoldDB" id="A0A8H4BGN2"/>
<dbReference type="InterPro" id="IPR013216">
    <property type="entry name" value="Methyltransf_11"/>
</dbReference>
<dbReference type="Gene3D" id="3.40.50.150">
    <property type="entry name" value="Vaccinia Virus protein VP39"/>
    <property type="match status" value="1"/>
</dbReference>
<dbReference type="PANTHER" id="PTHR43675:SF1">
    <property type="entry name" value="RIKEN CDNA 2700097O09 GENE"/>
    <property type="match status" value="1"/>
</dbReference>
<dbReference type="EMBL" id="JAAECE010000004">
    <property type="protein sequence ID" value="KAF1801758.1"/>
    <property type="molecule type" value="Genomic_DNA"/>
</dbReference>
<dbReference type="Pfam" id="PF08241">
    <property type="entry name" value="Methyltransf_11"/>
    <property type="match status" value="1"/>
</dbReference>
<dbReference type="PANTHER" id="PTHR43675">
    <property type="entry name" value="ARSENITE METHYLTRANSFERASE"/>
    <property type="match status" value="1"/>
</dbReference>
<protein>
    <recommendedName>
        <fullName evidence="1">Methyltransferase type 11 domain-containing protein</fullName>
    </recommendedName>
</protein>
<accession>A0A8H4BGN2</accession>
<dbReference type="InterPro" id="IPR026669">
    <property type="entry name" value="Arsenite_MeTrfase-like"/>
</dbReference>
<gene>
    <name evidence="2" type="ORF">FB192DRAFT_1374536</name>
</gene>
<dbReference type="GO" id="GO:0008757">
    <property type="term" value="F:S-adenosylmethionine-dependent methyltransferase activity"/>
    <property type="evidence" value="ECO:0007669"/>
    <property type="project" value="InterPro"/>
</dbReference>
<evidence type="ECO:0000259" key="1">
    <source>
        <dbReference type="Pfam" id="PF08241"/>
    </source>
</evidence>
<feature type="domain" description="Methyltransferase type 11" evidence="1">
    <location>
        <begin position="188"/>
        <end position="269"/>
    </location>
</feature>